<feature type="transmembrane region" description="Helical" evidence="6">
    <location>
        <begin position="22"/>
        <end position="42"/>
    </location>
</feature>
<evidence type="ECO:0000256" key="3">
    <source>
        <dbReference type="ARBA" id="ARBA00022989"/>
    </source>
</evidence>
<organism evidence="8 9">
    <name type="scientific">Emericella nidulans (strain FGSC A4 / ATCC 38163 / CBS 112.46 / NRRL 194 / M139)</name>
    <name type="common">Aspergillus nidulans</name>
    <dbReference type="NCBI Taxonomy" id="227321"/>
    <lineage>
        <taxon>Eukaryota</taxon>
        <taxon>Fungi</taxon>
        <taxon>Dikarya</taxon>
        <taxon>Ascomycota</taxon>
        <taxon>Pezizomycotina</taxon>
        <taxon>Eurotiomycetes</taxon>
        <taxon>Eurotiomycetidae</taxon>
        <taxon>Eurotiales</taxon>
        <taxon>Aspergillaceae</taxon>
        <taxon>Aspergillus</taxon>
        <taxon>Aspergillus subgen. Nidulantes</taxon>
    </lineage>
</organism>
<dbReference type="GO" id="GO:0016020">
    <property type="term" value="C:membrane"/>
    <property type="evidence" value="ECO:0007669"/>
    <property type="project" value="UniProtKB-SubCell"/>
</dbReference>
<reference evidence="9" key="1">
    <citation type="journal article" date="2005" name="Nature">
        <title>Sequencing of Aspergillus nidulans and comparative analysis with A. fumigatus and A. oryzae.</title>
        <authorList>
            <person name="Galagan J.E."/>
            <person name="Calvo S.E."/>
            <person name="Cuomo C."/>
            <person name="Ma L.J."/>
            <person name="Wortman J.R."/>
            <person name="Batzoglou S."/>
            <person name="Lee S.I."/>
            <person name="Basturkmen M."/>
            <person name="Spevak C.C."/>
            <person name="Clutterbuck J."/>
            <person name="Kapitonov V."/>
            <person name="Jurka J."/>
            <person name="Scazzocchio C."/>
            <person name="Farman M."/>
            <person name="Butler J."/>
            <person name="Purcell S."/>
            <person name="Harris S."/>
            <person name="Braus G.H."/>
            <person name="Draht O."/>
            <person name="Busch S."/>
            <person name="D'Enfert C."/>
            <person name="Bouchier C."/>
            <person name="Goldman G.H."/>
            <person name="Bell-Pedersen D."/>
            <person name="Griffiths-Jones S."/>
            <person name="Doonan J.H."/>
            <person name="Yu J."/>
            <person name="Vienken K."/>
            <person name="Pain A."/>
            <person name="Freitag M."/>
            <person name="Selker E.U."/>
            <person name="Archer D.B."/>
            <person name="Penalva M.A."/>
            <person name="Oakley B.R."/>
            <person name="Momany M."/>
            <person name="Tanaka T."/>
            <person name="Kumagai T."/>
            <person name="Asai K."/>
            <person name="Machida M."/>
            <person name="Nierman W.C."/>
            <person name="Denning D.W."/>
            <person name="Caddick M."/>
            <person name="Hynes M."/>
            <person name="Paoletti M."/>
            <person name="Fischer R."/>
            <person name="Miller B."/>
            <person name="Dyer P."/>
            <person name="Sachs M.S."/>
            <person name="Osmani S.A."/>
            <person name="Birren B.W."/>
        </authorList>
    </citation>
    <scope>NUCLEOTIDE SEQUENCE [LARGE SCALE GENOMIC DNA]</scope>
    <source>
        <strain evidence="9">FGSC A4 / ATCC 38163 / CBS 112.46 / NRRL 194 / M139</strain>
    </source>
</reference>
<dbReference type="eggNOG" id="ENOG502SIJQ">
    <property type="taxonomic scope" value="Eukaryota"/>
</dbReference>
<gene>
    <name evidence="8" type="ORF">ANIA_07406</name>
</gene>
<name>Q5AWC4_EMENI</name>
<comment type="similarity">
    <text evidence="5">Belongs to the SAT4 family.</text>
</comment>
<dbReference type="InterPro" id="IPR052337">
    <property type="entry name" value="SAT4-like"/>
</dbReference>
<dbReference type="OrthoDB" id="3529975at2759"/>
<dbReference type="GeneID" id="2869879"/>
<evidence type="ECO:0000259" key="7">
    <source>
        <dbReference type="Pfam" id="PF20684"/>
    </source>
</evidence>
<dbReference type="PANTHER" id="PTHR33048:SF8">
    <property type="entry name" value="INTEGRAL MEMBRANE PROTEIN-RELATED"/>
    <property type="match status" value="1"/>
</dbReference>
<evidence type="ECO:0000256" key="1">
    <source>
        <dbReference type="ARBA" id="ARBA00004141"/>
    </source>
</evidence>
<keyword evidence="3 6" id="KW-1133">Transmembrane helix</keyword>
<evidence type="ECO:0000313" key="9">
    <source>
        <dbReference type="Proteomes" id="UP000000560"/>
    </source>
</evidence>
<dbReference type="RefSeq" id="XP_680675.1">
    <property type="nucleotide sequence ID" value="XM_675583.1"/>
</dbReference>
<evidence type="ECO:0000313" key="8">
    <source>
        <dbReference type="EMBL" id="CBF78443.1"/>
    </source>
</evidence>
<dbReference type="KEGG" id="ani:ANIA_07406"/>
<keyword evidence="9" id="KW-1185">Reference proteome</keyword>
<dbReference type="AlphaFoldDB" id="Q5AWC4"/>
<evidence type="ECO:0000256" key="2">
    <source>
        <dbReference type="ARBA" id="ARBA00022692"/>
    </source>
</evidence>
<accession>Q5AWC4</accession>
<dbReference type="HOGENOM" id="CLU_080204_0_0_1"/>
<feature type="domain" description="Rhodopsin" evidence="7">
    <location>
        <begin position="1"/>
        <end position="201"/>
    </location>
</feature>
<evidence type="ECO:0000256" key="6">
    <source>
        <dbReference type="SAM" id="Phobius"/>
    </source>
</evidence>
<proteinExistence type="inferred from homology"/>
<dbReference type="Pfam" id="PF20684">
    <property type="entry name" value="Fung_rhodopsin"/>
    <property type="match status" value="1"/>
</dbReference>
<reference evidence="9" key="2">
    <citation type="journal article" date="2009" name="Fungal Genet. Biol.">
        <title>The 2008 update of the Aspergillus nidulans genome annotation: a community effort.</title>
        <authorList>
            <person name="Wortman J.R."/>
            <person name="Gilsenan J.M."/>
            <person name="Joardar V."/>
            <person name="Deegan J."/>
            <person name="Clutterbuck J."/>
            <person name="Andersen M.R."/>
            <person name="Archer D."/>
            <person name="Bencina M."/>
            <person name="Braus G."/>
            <person name="Coutinho P."/>
            <person name="von Dohren H."/>
            <person name="Doonan J."/>
            <person name="Driessen A.J."/>
            <person name="Durek P."/>
            <person name="Espeso E."/>
            <person name="Fekete E."/>
            <person name="Flipphi M."/>
            <person name="Estrada C.G."/>
            <person name="Geysens S."/>
            <person name="Goldman G."/>
            <person name="de Groot P.W."/>
            <person name="Hansen K."/>
            <person name="Harris S.D."/>
            <person name="Heinekamp T."/>
            <person name="Helmstaedt K."/>
            <person name="Henrissat B."/>
            <person name="Hofmann G."/>
            <person name="Homan T."/>
            <person name="Horio T."/>
            <person name="Horiuchi H."/>
            <person name="James S."/>
            <person name="Jones M."/>
            <person name="Karaffa L."/>
            <person name="Karanyi Z."/>
            <person name="Kato M."/>
            <person name="Keller N."/>
            <person name="Kelly D.E."/>
            <person name="Kiel J.A."/>
            <person name="Kim J.M."/>
            <person name="van der Klei I.J."/>
            <person name="Klis F.M."/>
            <person name="Kovalchuk A."/>
            <person name="Krasevec N."/>
            <person name="Kubicek C.P."/>
            <person name="Liu B."/>
            <person name="Maccabe A."/>
            <person name="Meyer V."/>
            <person name="Mirabito P."/>
            <person name="Miskei M."/>
            <person name="Mos M."/>
            <person name="Mullins J."/>
            <person name="Nelson D.R."/>
            <person name="Nielsen J."/>
            <person name="Oakley B.R."/>
            <person name="Osmani S.A."/>
            <person name="Pakula T."/>
            <person name="Paszewski A."/>
            <person name="Paulsen I."/>
            <person name="Pilsyk S."/>
            <person name="Pocsi I."/>
            <person name="Punt P.J."/>
            <person name="Ram A.F."/>
            <person name="Ren Q."/>
            <person name="Robellet X."/>
            <person name="Robson G."/>
            <person name="Seiboth B."/>
            <person name="van Solingen P."/>
            <person name="Specht T."/>
            <person name="Sun J."/>
            <person name="Taheri-Talesh N."/>
            <person name="Takeshita N."/>
            <person name="Ussery D."/>
            <person name="vanKuyk P.A."/>
            <person name="Visser H."/>
            <person name="van de Vondervoort P.J."/>
            <person name="de Vries R.P."/>
            <person name="Walton J."/>
            <person name="Xiang X."/>
            <person name="Xiong Y."/>
            <person name="Zeng A.P."/>
            <person name="Brandt B.W."/>
            <person name="Cornell M.J."/>
            <person name="van den Hondel C.A."/>
            <person name="Visser J."/>
            <person name="Oliver S.G."/>
            <person name="Turner G."/>
        </authorList>
    </citation>
    <scope>GENOME REANNOTATION</scope>
    <source>
        <strain evidence="9">FGSC A4 / ATCC 38163 / CBS 112.46 / NRRL 194 / M139</strain>
    </source>
</reference>
<evidence type="ECO:0000256" key="5">
    <source>
        <dbReference type="ARBA" id="ARBA00038359"/>
    </source>
</evidence>
<dbReference type="InterPro" id="IPR049326">
    <property type="entry name" value="Rhodopsin_dom_fungi"/>
</dbReference>
<dbReference type="EMBL" id="BN001304">
    <property type="protein sequence ID" value="CBF78443.1"/>
    <property type="molecule type" value="Genomic_DNA"/>
</dbReference>
<sequence>MGRHIEAVDEEDVKTFMLGDYIFSHLYDFAIASTKLSVLALYHRIFPKPVFRRIVILTAVFVVLWLMTMELVLGFQCRPIQRFWDQDVDGDCFNLVAFSYFTNITNLVTDMWILVLPLPTILRLQWIAEANEVRTCTVSAARLSVVVSQGSTDFTCKAITLLTLLDDPYISGAGVPLGILSVWEPLGGILCANLPLSHKLVLSAFRKVTGRTSSERNHLSPTGPRSWYRLENYLHRKANRNLETNSTEMGGIVVQRNFEQVSSYTGVDLLRQEEETGVPDIRVRVDPKRPNSYIDAYREEKL</sequence>
<dbReference type="InParanoid" id="Q5AWC4"/>
<evidence type="ECO:0000256" key="4">
    <source>
        <dbReference type="ARBA" id="ARBA00023136"/>
    </source>
</evidence>
<keyword evidence="2 6" id="KW-0812">Transmembrane</keyword>
<comment type="subcellular location">
    <subcellularLocation>
        <location evidence="1">Membrane</location>
        <topology evidence="1">Multi-pass membrane protein</topology>
    </subcellularLocation>
</comment>
<keyword evidence="4 6" id="KW-0472">Membrane</keyword>
<accession>C8VCD7</accession>
<feature type="transmembrane region" description="Helical" evidence="6">
    <location>
        <begin position="54"/>
        <end position="75"/>
    </location>
</feature>
<dbReference type="PANTHER" id="PTHR33048">
    <property type="entry name" value="PTH11-LIKE INTEGRAL MEMBRANE PROTEIN (AFU_ORTHOLOGUE AFUA_5G11245)"/>
    <property type="match status" value="1"/>
</dbReference>
<protein>
    <submittedName>
        <fullName evidence="8">Integral membrane protein PTH11-like, putative (AFU_orthologue AFUA_5G13715)</fullName>
    </submittedName>
</protein>
<dbReference type="Proteomes" id="UP000000560">
    <property type="component" value="Chromosome IV"/>
</dbReference>